<dbReference type="OrthoDB" id="19329at2759"/>
<keyword evidence="3" id="KW-0690">Ribosome biogenesis</keyword>
<feature type="compositionally biased region" description="Acidic residues" evidence="9">
    <location>
        <begin position="162"/>
        <end position="174"/>
    </location>
</feature>
<keyword evidence="4" id="KW-0479">Metal-binding</keyword>
<dbReference type="AlphaFoldDB" id="A0A9W8DLE3"/>
<evidence type="ECO:0000313" key="12">
    <source>
        <dbReference type="Proteomes" id="UP001150569"/>
    </source>
</evidence>
<keyword evidence="8" id="KW-0863">Zinc-finger</keyword>
<evidence type="ECO:0000256" key="9">
    <source>
        <dbReference type="SAM" id="MobiDB-lite"/>
    </source>
</evidence>
<proteinExistence type="inferred from homology"/>
<dbReference type="GO" id="GO:0030687">
    <property type="term" value="C:preribosome, large subunit precursor"/>
    <property type="evidence" value="ECO:0007669"/>
    <property type="project" value="TreeGrafter"/>
</dbReference>
<feature type="region of interest" description="Disordered" evidence="9">
    <location>
        <begin position="99"/>
        <end position="179"/>
    </location>
</feature>
<dbReference type="Pfam" id="PF12874">
    <property type="entry name" value="zf-met"/>
    <property type="match status" value="1"/>
</dbReference>
<comment type="subcellular location">
    <subcellularLocation>
        <location evidence="1">Cytoplasm</location>
    </subcellularLocation>
</comment>
<evidence type="ECO:0000256" key="7">
    <source>
        <dbReference type="ARBA" id="ARBA00034126"/>
    </source>
</evidence>
<dbReference type="GO" id="GO:0008270">
    <property type="term" value="F:zinc ion binding"/>
    <property type="evidence" value="ECO:0007669"/>
    <property type="project" value="UniProtKB-KW"/>
</dbReference>
<dbReference type="Proteomes" id="UP001150569">
    <property type="component" value="Unassembled WGS sequence"/>
</dbReference>
<evidence type="ECO:0000256" key="1">
    <source>
        <dbReference type="ARBA" id="ARBA00004496"/>
    </source>
</evidence>
<reference evidence="11" key="1">
    <citation type="submission" date="2022-07" db="EMBL/GenBank/DDBJ databases">
        <title>Phylogenomic reconstructions and comparative analyses of Kickxellomycotina fungi.</title>
        <authorList>
            <person name="Reynolds N.K."/>
            <person name="Stajich J.E."/>
            <person name="Barry K."/>
            <person name="Grigoriev I.V."/>
            <person name="Crous P."/>
            <person name="Smith M.E."/>
        </authorList>
    </citation>
    <scope>NUCLEOTIDE SEQUENCE</scope>
    <source>
        <strain evidence="11">RSA 861</strain>
    </source>
</reference>
<dbReference type="SUPFAM" id="SSF57667">
    <property type="entry name" value="beta-beta-alpha zinc fingers"/>
    <property type="match status" value="3"/>
</dbReference>
<dbReference type="InterPro" id="IPR040025">
    <property type="entry name" value="Znf622/Rei1/Reh1"/>
</dbReference>
<keyword evidence="2" id="KW-0963">Cytoplasm</keyword>
<comment type="similarity">
    <text evidence="7">Belongs to the REI1 family.</text>
</comment>
<dbReference type="PANTHER" id="PTHR13182:SF8">
    <property type="entry name" value="CYTOPLASMIC 60S SUBUNIT BIOGENESIS FACTOR ZNF622"/>
    <property type="match status" value="1"/>
</dbReference>
<dbReference type="EMBL" id="JANBPT010000649">
    <property type="protein sequence ID" value="KAJ1915086.1"/>
    <property type="molecule type" value="Genomic_DNA"/>
</dbReference>
<gene>
    <name evidence="11" type="primary">REI1_2</name>
    <name evidence="11" type="ORF">IWQ60_008566</name>
</gene>
<protein>
    <submittedName>
        <fullName evidence="11">Pre-60S factor rei1</fullName>
    </submittedName>
</protein>
<feature type="region of interest" description="Disordered" evidence="9">
    <location>
        <begin position="320"/>
        <end position="345"/>
    </location>
</feature>
<name>A0A9W8DLE3_9FUNG</name>
<evidence type="ECO:0000256" key="6">
    <source>
        <dbReference type="ARBA" id="ARBA00022833"/>
    </source>
</evidence>
<keyword evidence="5" id="KW-0677">Repeat</keyword>
<evidence type="ECO:0000256" key="3">
    <source>
        <dbReference type="ARBA" id="ARBA00022517"/>
    </source>
</evidence>
<dbReference type="GO" id="GO:0042273">
    <property type="term" value="P:ribosomal large subunit biogenesis"/>
    <property type="evidence" value="ECO:0007669"/>
    <property type="project" value="UniProtKB-ARBA"/>
</dbReference>
<dbReference type="InterPro" id="IPR041661">
    <property type="entry name" value="ZN622/Rei1/Reh1_Znf-C2H2"/>
</dbReference>
<dbReference type="PANTHER" id="PTHR13182">
    <property type="entry name" value="ZINC FINGER PROTEIN 622"/>
    <property type="match status" value="1"/>
</dbReference>
<dbReference type="SMART" id="SM00355">
    <property type="entry name" value="ZnF_C2H2"/>
    <property type="match status" value="4"/>
</dbReference>
<comment type="caution">
    <text evidence="11">The sequence shown here is derived from an EMBL/GenBank/DDBJ whole genome shotgun (WGS) entry which is preliminary data.</text>
</comment>
<evidence type="ECO:0000256" key="4">
    <source>
        <dbReference type="ARBA" id="ARBA00022723"/>
    </source>
</evidence>
<feature type="domain" description="C2H2-type" evidence="10">
    <location>
        <begin position="81"/>
        <end position="110"/>
    </location>
</feature>
<dbReference type="InterPro" id="IPR003604">
    <property type="entry name" value="Matrin/U1-like-C_Znf_C2H2"/>
</dbReference>
<keyword evidence="12" id="KW-1185">Reference proteome</keyword>
<accession>A0A9W8DLE3</accession>
<dbReference type="PROSITE" id="PS50157">
    <property type="entry name" value="ZINC_FINGER_C2H2_2"/>
    <property type="match status" value="1"/>
</dbReference>
<sequence>MSVREPQTVPSSSALYTCISCQVAFHSPELQRGHYRSDWHRYNLKRKMAELPPVDAENFAMRVLSQQAKSNEEAANAASSFDCEACKKSYLSKNAYESHLESKKHREAESRKQTAEANRVENKTLNAKTNEKVVSDFPISDDEAEGHQTPSAVAASTGDVTMDTDQDNEEEESGVELTLKEQQARIREINRALDLAETQEEMDALIDKKIKMSPRLPLEQCLFCLHTSDTFEANMEHMTKAHSLFIPEIEYLKDLRGLIKYLGEKISVANVCLYCNGRGRGLRTMEAVQHHMRDRGHCMIAYDDEIDMMELGDYYDFSSTYPDAEGPDGSNEGAMEVDGSEASTGQQQLITGRDARLSHTGEVVVSDDQSELTLPNGRRVGHRDYRRYYRQRLTDTDTRDAALINHLLVEYADGERPMSAAEKRKAEQALMRNQPKGQWALRQMRYGHETRRANDFRTRTGIKANKLQRHFRAQVLF</sequence>
<dbReference type="GO" id="GO:0005737">
    <property type="term" value="C:cytoplasm"/>
    <property type="evidence" value="ECO:0007669"/>
    <property type="project" value="UniProtKB-SubCell"/>
</dbReference>
<dbReference type="InterPro" id="IPR036236">
    <property type="entry name" value="Znf_C2H2_sf"/>
</dbReference>
<dbReference type="PROSITE" id="PS00028">
    <property type="entry name" value="ZINC_FINGER_C2H2_1"/>
    <property type="match status" value="2"/>
</dbReference>
<evidence type="ECO:0000259" key="10">
    <source>
        <dbReference type="PROSITE" id="PS50157"/>
    </source>
</evidence>
<dbReference type="Pfam" id="PF12756">
    <property type="entry name" value="zf-C2H2_2"/>
    <property type="match status" value="1"/>
</dbReference>
<feature type="compositionally biased region" description="Basic and acidic residues" evidence="9">
    <location>
        <begin position="99"/>
        <end position="122"/>
    </location>
</feature>
<evidence type="ECO:0000256" key="8">
    <source>
        <dbReference type="PROSITE-ProRule" id="PRU00042"/>
    </source>
</evidence>
<dbReference type="SMART" id="SM00451">
    <property type="entry name" value="ZnF_U1"/>
    <property type="match status" value="2"/>
</dbReference>
<keyword evidence="6" id="KW-0862">Zinc</keyword>
<evidence type="ECO:0000313" key="11">
    <source>
        <dbReference type="EMBL" id="KAJ1915086.1"/>
    </source>
</evidence>
<dbReference type="Gene3D" id="3.30.160.60">
    <property type="entry name" value="Classic Zinc Finger"/>
    <property type="match status" value="1"/>
</dbReference>
<evidence type="ECO:0000256" key="2">
    <source>
        <dbReference type="ARBA" id="ARBA00022490"/>
    </source>
</evidence>
<evidence type="ECO:0000256" key="5">
    <source>
        <dbReference type="ARBA" id="ARBA00022737"/>
    </source>
</evidence>
<dbReference type="InterPro" id="IPR013087">
    <property type="entry name" value="Znf_C2H2_type"/>
</dbReference>
<organism evidence="11 12">
    <name type="scientific">Tieghemiomyces parasiticus</name>
    <dbReference type="NCBI Taxonomy" id="78921"/>
    <lineage>
        <taxon>Eukaryota</taxon>
        <taxon>Fungi</taxon>
        <taxon>Fungi incertae sedis</taxon>
        <taxon>Zoopagomycota</taxon>
        <taxon>Kickxellomycotina</taxon>
        <taxon>Dimargaritomycetes</taxon>
        <taxon>Dimargaritales</taxon>
        <taxon>Dimargaritaceae</taxon>
        <taxon>Tieghemiomyces</taxon>
    </lineage>
</organism>
<dbReference type="GO" id="GO:0003676">
    <property type="term" value="F:nucleic acid binding"/>
    <property type="evidence" value="ECO:0007669"/>
    <property type="project" value="InterPro"/>
</dbReference>